<dbReference type="InterPro" id="IPR000182">
    <property type="entry name" value="GNAT_dom"/>
</dbReference>
<keyword evidence="2" id="KW-0808">Transferase</keyword>
<gene>
    <name evidence="2" type="ORF">SAMN05216508_12020</name>
</gene>
<keyword evidence="3" id="KW-1185">Reference proteome</keyword>
<dbReference type="Gene3D" id="3.40.630.30">
    <property type="match status" value="1"/>
</dbReference>
<sequence>MFIRNYKSSDCEQLAELFYQTVHTVNATDYSAKQLYAWAPGTVDLSEWNASFLRHKTFVAIQDGIIAGFGDIDETGYLDRLFVHRDYQGQGIASALCDELENGFAQVTTQASITAKSFFLDRGYKVIRKQQVEKNGILLTNYVMQK</sequence>
<dbReference type="SUPFAM" id="SSF55729">
    <property type="entry name" value="Acyl-CoA N-acyltransferases (Nat)"/>
    <property type="match status" value="1"/>
</dbReference>
<dbReference type="STRING" id="155865.SAMN05216515_12120"/>
<protein>
    <submittedName>
        <fullName evidence="2">Putative acetyltransferase</fullName>
    </submittedName>
</protein>
<dbReference type="InterPro" id="IPR016181">
    <property type="entry name" value="Acyl_CoA_acyltransferase"/>
</dbReference>
<dbReference type="OrthoDB" id="424368at2"/>
<dbReference type="GO" id="GO:0016747">
    <property type="term" value="F:acyltransferase activity, transferring groups other than amino-acyl groups"/>
    <property type="evidence" value="ECO:0007669"/>
    <property type="project" value="InterPro"/>
</dbReference>
<dbReference type="AlphaFoldDB" id="A0A1I7HMW9"/>
<evidence type="ECO:0000259" key="1">
    <source>
        <dbReference type="PROSITE" id="PS51186"/>
    </source>
</evidence>
<dbReference type="PANTHER" id="PTHR43451">
    <property type="entry name" value="ACETYLTRANSFERASE (GNAT) FAMILY PROTEIN"/>
    <property type="match status" value="1"/>
</dbReference>
<evidence type="ECO:0000313" key="2">
    <source>
        <dbReference type="EMBL" id="SFU62070.1"/>
    </source>
</evidence>
<dbReference type="InterPro" id="IPR052564">
    <property type="entry name" value="N-acetyltrans/Recomb-assoc"/>
</dbReference>
<name>A0A1I7HMW9_9FIRM</name>
<dbReference type="Proteomes" id="UP000198817">
    <property type="component" value="Unassembled WGS sequence"/>
</dbReference>
<dbReference type="CDD" id="cd04301">
    <property type="entry name" value="NAT_SF"/>
    <property type="match status" value="1"/>
</dbReference>
<feature type="domain" description="N-acetyltransferase" evidence="1">
    <location>
        <begin position="1"/>
        <end position="146"/>
    </location>
</feature>
<reference evidence="2 3" key="1">
    <citation type="submission" date="2016-10" db="EMBL/GenBank/DDBJ databases">
        <authorList>
            <person name="de Groot N.N."/>
        </authorList>
    </citation>
    <scope>NUCLEOTIDE SEQUENCE [LARGE SCALE GENOMIC DNA]</scope>
    <source>
        <strain evidence="2 3">KHGC13</strain>
    </source>
</reference>
<dbReference type="RefSeq" id="WP_090471660.1">
    <property type="nucleotide sequence ID" value="NZ_FOWF01000021.1"/>
</dbReference>
<organism evidence="2 3">
    <name type="scientific">Eubacterium pyruvativorans</name>
    <dbReference type="NCBI Taxonomy" id="155865"/>
    <lineage>
        <taxon>Bacteria</taxon>
        <taxon>Bacillati</taxon>
        <taxon>Bacillota</taxon>
        <taxon>Clostridia</taxon>
        <taxon>Eubacteriales</taxon>
        <taxon>Eubacteriaceae</taxon>
        <taxon>Eubacterium</taxon>
    </lineage>
</organism>
<proteinExistence type="predicted"/>
<dbReference type="Pfam" id="PF13673">
    <property type="entry name" value="Acetyltransf_10"/>
    <property type="match status" value="1"/>
</dbReference>
<dbReference type="PANTHER" id="PTHR43451:SF1">
    <property type="entry name" value="ACETYLTRANSFERASE"/>
    <property type="match status" value="1"/>
</dbReference>
<dbReference type="EMBL" id="FPBT01000020">
    <property type="protein sequence ID" value="SFU62070.1"/>
    <property type="molecule type" value="Genomic_DNA"/>
</dbReference>
<evidence type="ECO:0000313" key="3">
    <source>
        <dbReference type="Proteomes" id="UP000198817"/>
    </source>
</evidence>
<dbReference type="PROSITE" id="PS51186">
    <property type="entry name" value="GNAT"/>
    <property type="match status" value="1"/>
</dbReference>
<accession>A0A1I7HMW9</accession>